<dbReference type="AlphaFoldDB" id="A0A2U1Q3M0"/>
<keyword evidence="2" id="KW-0808">Transferase</keyword>
<proteinExistence type="predicted"/>
<keyword evidence="3" id="KW-1185">Reference proteome</keyword>
<evidence type="ECO:0000313" key="2">
    <source>
        <dbReference type="EMBL" id="PWA92553.1"/>
    </source>
</evidence>
<evidence type="ECO:0000313" key="3">
    <source>
        <dbReference type="Proteomes" id="UP000245207"/>
    </source>
</evidence>
<dbReference type="InterPro" id="IPR026960">
    <property type="entry name" value="RVT-Znf"/>
</dbReference>
<comment type="caution">
    <text evidence="2">The sequence shown here is derived from an EMBL/GenBank/DDBJ whole genome shotgun (WGS) entry which is preliminary data.</text>
</comment>
<protein>
    <submittedName>
        <fullName evidence="2">Reverse transcriptase zinc-binding domain-containing protein</fullName>
    </submittedName>
</protein>
<keyword evidence="2" id="KW-0548">Nucleotidyltransferase</keyword>
<dbReference type="GO" id="GO:0003964">
    <property type="term" value="F:RNA-directed DNA polymerase activity"/>
    <property type="evidence" value="ECO:0007669"/>
    <property type="project" value="UniProtKB-KW"/>
</dbReference>
<feature type="domain" description="Reverse transcriptase zinc-binding" evidence="1">
    <location>
        <begin position="64"/>
        <end position="126"/>
    </location>
</feature>
<sequence length="131" mass="15084">MEFFLRNIVYHMLDLALNAPFLRRNPRGGAEEEQWVALLSLLETHVSSNQRDRWIWTGDGDGVYSVKCGRNLIDKGTLCSDTYATRWLKELPAKVNIFIWRMLLNKLPTRMNLMSRGITVQSNQCGIVIQG</sequence>
<accession>A0A2U1Q3M0</accession>
<evidence type="ECO:0000259" key="1">
    <source>
        <dbReference type="Pfam" id="PF13966"/>
    </source>
</evidence>
<dbReference type="Proteomes" id="UP000245207">
    <property type="component" value="Unassembled WGS sequence"/>
</dbReference>
<name>A0A2U1Q3M0_ARTAN</name>
<dbReference type="OrthoDB" id="684023at2759"/>
<dbReference type="Pfam" id="PF13966">
    <property type="entry name" value="zf-RVT"/>
    <property type="match status" value="1"/>
</dbReference>
<keyword evidence="2" id="KW-0695">RNA-directed DNA polymerase</keyword>
<dbReference type="EMBL" id="PKPP01000456">
    <property type="protein sequence ID" value="PWA92553.1"/>
    <property type="molecule type" value="Genomic_DNA"/>
</dbReference>
<gene>
    <name evidence="2" type="ORF">CTI12_AA078920</name>
</gene>
<reference evidence="2 3" key="1">
    <citation type="journal article" date="2018" name="Mol. Plant">
        <title>The genome of Artemisia annua provides insight into the evolution of Asteraceae family and artemisinin biosynthesis.</title>
        <authorList>
            <person name="Shen Q."/>
            <person name="Zhang L."/>
            <person name="Liao Z."/>
            <person name="Wang S."/>
            <person name="Yan T."/>
            <person name="Shi P."/>
            <person name="Liu M."/>
            <person name="Fu X."/>
            <person name="Pan Q."/>
            <person name="Wang Y."/>
            <person name="Lv Z."/>
            <person name="Lu X."/>
            <person name="Zhang F."/>
            <person name="Jiang W."/>
            <person name="Ma Y."/>
            <person name="Chen M."/>
            <person name="Hao X."/>
            <person name="Li L."/>
            <person name="Tang Y."/>
            <person name="Lv G."/>
            <person name="Zhou Y."/>
            <person name="Sun X."/>
            <person name="Brodelius P.E."/>
            <person name="Rose J.K.C."/>
            <person name="Tang K."/>
        </authorList>
    </citation>
    <scope>NUCLEOTIDE SEQUENCE [LARGE SCALE GENOMIC DNA]</scope>
    <source>
        <strain evidence="3">cv. Huhao1</strain>
        <tissue evidence="2">Leaf</tissue>
    </source>
</reference>
<organism evidence="2 3">
    <name type="scientific">Artemisia annua</name>
    <name type="common">Sweet wormwood</name>
    <dbReference type="NCBI Taxonomy" id="35608"/>
    <lineage>
        <taxon>Eukaryota</taxon>
        <taxon>Viridiplantae</taxon>
        <taxon>Streptophyta</taxon>
        <taxon>Embryophyta</taxon>
        <taxon>Tracheophyta</taxon>
        <taxon>Spermatophyta</taxon>
        <taxon>Magnoliopsida</taxon>
        <taxon>eudicotyledons</taxon>
        <taxon>Gunneridae</taxon>
        <taxon>Pentapetalae</taxon>
        <taxon>asterids</taxon>
        <taxon>campanulids</taxon>
        <taxon>Asterales</taxon>
        <taxon>Asteraceae</taxon>
        <taxon>Asteroideae</taxon>
        <taxon>Anthemideae</taxon>
        <taxon>Artemisiinae</taxon>
        <taxon>Artemisia</taxon>
    </lineage>
</organism>